<organism evidence="1 2">
    <name type="scientific">Linum trigynum</name>
    <dbReference type="NCBI Taxonomy" id="586398"/>
    <lineage>
        <taxon>Eukaryota</taxon>
        <taxon>Viridiplantae</taxon>
        <taxon>Streptophyta</taxon>
        <taxon>Embryophyta</taxon>
        <taxon>Tracheophyta</taxon>
        <taxon>Spermatophyta</taxon>
        <taxon>Magnoliopsida</taxon>
        <taxon>eudicotyledons</taxon>
        <taxon>Gunneridae</taxon>
        <taxon>Pentapetalae</taxon>
        <taxon>rosids</taxon>
        <taxon>fabids</taxon>
        <taxon>Malpighiales</taxon>
        <taxon>Linaceae</taxon>
        <taxon>Linum</taxon>
    </lineage>
</organism>
<accession>A0AAV2CEP7</accession>
<sequence>MTPTAYVSTRNGGARIECRWRRRIVTDGITSDLTFFTQQQGVQVFKTDRLHMRLNVTNKGSIILTKAIEEPRDKIMNRVKIVRNRGITTPKILKFLRQMADLKLRSRLINRTRADHAS</sequence>
<dbReference type="AlphaFoldDB" id="A0AAV2CEP7"/>
<protein>
    <submittedName>
        <fullName evidence="1">Uncharacterized protein</fullName>
    </submittedName>
</protein>
<name>A0AAV2CEP7_9ROSI</name>
<evidence type="ECO:0000313" key="1">
    <source>
        <dbReference type="EMBL" id="CAL1354230.1"/>
    </source>
</evidence>
<keyword evidence="2" id="KW-1185">Reference proteome</keyword>
<dbReference type="Proteomes" id="UP001497516">
    <property type="component" value="Chromosome 1"/>
</dbReference>
<proteinExistence type="predicted"/>
<reference evidence="1 2" key="1">
    <citation type="submission" date="2024-04" db="EMBL/GenBank/DDBJ databases">
        <authorList>
            <person name="Fracassetti M."/>
        </authorList>
    </citation>
    <scope>NUCLEOTIDE SEQUENCE [LARGE SCALE GENOMIC DNA]</scope>
</reference>
<dbReference type="EMBL" id="OZ034813">
    <property type="protein sequence ID" value="CAL1354230.1"/>
    <property type="molecule type" value="Genomic_DNA"/>
</dbReference>
<evidence type="ECO:0000313" key="2">
    <source>
        <dbReference type="Proteomes" id="UP001497516"/>
    </source>
</evidence>
<gene>
    <name evidence="1" type="ORF">LTRI10_LOCUS2063</name>
</gene>